<accession>A0AA37WEJ5</accession>
<dbReference type="InterPro" id="IPR013783">
    <property type="entry name" value="Ig-like_fold"/>
</dbReference>
<dbReference type="Proteomes" id="UP001156666">
    <property type="component" value="Unassembled WGS sequence"/>
</dbReference>
<gene>
    <name evidence="2" type="ORF">GCM10007940_25080</name>
</gene>
<dbReference type="InterPro" id="IPR036179">
    <property type="entry name" value="Ig-like_dom_sf"/>
</dbReference>
<comment type="caution">
    <text evidence="2">The sequence shown here is derived from an EMBL/GenBank/DDBJ whole genome shotgun (WGS) entry which is preliminary data.</text>
</comment>
<feature type="domain" description="Ig-like" evidence="1">
    <location>
        <begin position="243"/>
        <end position="331"/>
    </location>
</feature>
<dbReference type="SUPFAM" id="SSF48726">
    <property type="entry name" value="Immunoglobulin"/>
    <property type="match status" value="1"/>
</dbReference>
<evidence type="ECO:0000259" key="1">
    <source>
        <dbReference type="PROSITE" id="PS50835"/>
    </source>
</evidence>
<proteinExistence type="predicted"/>
<dbReference type="AlphaFoldDB" id="A0AA37WEJ5"/>
<evidence type="ECO:0000313" key="2">
    <source>
        <dbReference type="EMBL" id="GLR17893.1"/>
    </source>
</evidence>
<organism evidence="2 3">
    <name type="scientific">Portibacter lacus</name>
    <dbReference type="NCBI Taxonomy" id="1099794"/>
    <lineage>
        <taxon>Bacteria</taxon>
        <taxon>Pseudomonadati</taxon>
        <taxon>Bacteroidota</taxon>
        <taxon>Saprospiria</taxon>
        <taxon>Saprospirales</taxon>
        <taxon>Haliscomenobacteraceae</taxon>
        <taxon>Portibacter</taxon>
    </lineage>
</organism>
<dbReference type="Gene3D" id="3.80.10.10">
    <property type="entry name" value="Ribonuclease Inhibitor"/>
    <property type="match status" value="1"/>
</dbReference>
<reference evidence="2" key="2">
    <citation type="submission" date="2023-01" db="EMBL/GenBank/DDBJ databases">
        <title>Draft genome sequence of Portibacter lacus strain NBRC 108769.</title>
        <authorList>
            <person name="Sun Q."/>
            <person name="Mori K."/>
        </authorList>
    </citation>
    <scope>NUCLEOTIDE SEQUENCE</scope>
    <source>
        <strain evidence="2">NBRC 108769</strain>
    </source>
</reference>
<protein>
    <recommendedName>
        <fullName evidence="1">Ig-like domain-containing protein</fullName>
    </recommendedName>
</protein>
<dbReference type="InterPro" id="IPR007110">
    <property type="entry name" value="Ig-like_dom"/>
</dbReference>
<sequence>MKFMKNDIIKSITIFLLLITANVIGTSQSDYKLAEQDSLALVAFYWATDGPNWTSNQAGFSMSDLSTEWQDTYDGQFNNWFDGPVKDWFGVKVEKRPIVNSVDSIYRVTWLWPVIGRRTDGQNLLNGYVPTEVGLLTALEQIRLNGNDGFTDELIPDELYQPTLRYFDTESCWFAGGLSDEFRNCTDIRKINIRYNFYDFMPNLDFVGEEGARNFEGSQWFYNSRLSYFYMERIVDFFYTISPNPMEFGFEARDMFDVGDEIEIVAPVGSSVEMVCNDAGVKEEFITYQWFKDGLSKFGKKDKTYSLASVKESDYGHYTTRIENEYVKSYDGNGNYGEVFTKGIHLVAEPATPTITKSFVANNGQYIDLYFSKTMTDATGFTEMKVSAEGREIAVESGLVHGRIDRQVRLFLEEAVKEGEMVTLSYDSEVIKDKNGGVLLSIADMEIENRTRFAPSILEAETTLDGSGIRVSFDYFIDPASLGSASFNVEGNTSYSVENVSLIDGDVDKDISKTILLTLSESISDSAEVITVQYMEGGINGLYGGSLEESDLIPVDNNVTVDRTTVVISFEDGSDALENVVIKGSWKATAVQLYDDGTNGDAVAADNIWTLETGLADDDYKWDVYSREIISSFDTITSVDTLGNVTLTLIPKTSNADSLLNGNFILEFSVGDDVVTGDTVYGIYNRDVIFNVKLDAGGDDVYLMGINDDWNDGFLMEALGDNVYTYTLPKLTAGDFLNYNYRKGESWENETPDTRTYTVKNGENVINDEFGIFSNVEEDEIANLKVFPNPSLDKKFTLEGFEGFKTLKIYNGLGQSVKQISIEHKSNLNLDLSPFQSGVYYLTAENLDIEKIVTFKLILN</sequence>
<name>A0AA37WEJ5_9BACT</name>
<keyword evidence="3" id="KW-1185">Reference proteome</keyword>
<dbReference type="EMBL" id="BSOH01000014">
    <property type="protein sequence ID" value="GLR17893.1"/>
    <property type="molecule type" value="Genomic_DNA"/>
</dbReference>
<dbReference type="SUPFAM" id="SSF52047">
    <property type="entry name" value="RNI-like"/>
    <property type="match status" value="1"/>
</dbReference>
<dbReference type="InterPro" id="IPR026444">
    <property type="entry name" value="Secre_tail"/>
</dbReference>
<dbReference type="NCBIfam" id="TIGR04183">
    <property type="entry name" value="Por_Secre_tail"/>
    <property type="match status" value="1"/>
</dbReference>
<evidence type="ECO:0000313" key="3">
    <source>
        <dbReference type="Proteomes" id="UP001156666"/>
    </source>
</evidence>
<dbReference type="Gene3D" id="2.60.40.10">
    <property type="entry name" value="Immunoglobulins"/>
    <property type="match status" value="1"/>
</dbReference>
<dbReference type="Pfam" id="PF18962">
    <property type="entry name" value="Por_Secre_tail"/>
    <property type="match status" value="1"/>
</dbReference>
<dbReference type="PROSITE" id="PS50835">
    <property type="entry name" value="IG_LIKE"/>
    <property type="match status" value="1"/>
</dbReference>
<dbReference type="InterPro" id="IPR032675">
    <property type="entry name" value="LRR_dom_sf"/>
</dbReference>
<reference evidence="2" key="1">
    <citation type="journal article" date="2014" name="Int. J. Syst. Evol. Microbiol.">
        <title>Complete genome sequence of Corynebacterium casei LMG S-19264T (=DSM 44701T), isolated from a smear-ripened cheese.</title>
        <authorList>
            <consortium name="US DOE Joint Genome Institute (JGI-PGF)"/>
            <person name="Walter F."/>
            <person name="Albersmeier A."/>
            <person name="Kalinowski J."/>
            <person name="Ruckert C."/>
        </authorList>
    </citation>
    <scope>NUCLEOTIDE SEQUENCE</scope>
    <source>
        <strain evidence="2">NBRC 108769</strain>
    </source>
</reference>